<protein>
    <recommendedName>
        <fullName evidence="2">Piwi domain-containing protein</fullName>
    </recommendedName>
</protein>
<dbReference type="STRING" id="4577.A0A1D6H6L5"/>
<accession>A0A1D6H6L5</accession>
<organism evidence="3">
    <name type="scientific">Zea mays</name>
    <name type="common">Maize</name>
    <dbReference type="NCBI Taxonomy" id="4577"/>
    <lineage>
        <taxon>Eukaryota</taxon>
        <taxon>Viridiplantae</taxon>
        <taxon>Streptophyta</taxon>
        <taxon>Embryophyta</taxon>
        <taxon>Tracheophyta</taxon>
        <taxon>Spermatophyta</taxon>
        <taxon>Magnoliopsida</taxon>
        <taxon>Liliopsida</taxon>
        <taxon>Poales</taxon>
        <taxon>Poaceae</taxon>
        <taxon>PACMAD clade</taxon>
        <taxon>Panicoideae</taxon>
        <taxon>Andropogonodae</taxon>
        <taxon>Andropogoneae</taxon>
        <taxon>Tripsacinae</taxon>
        <taxon>Zea</taxon>
    </lineage>
</organism>
<feature type="domain" description="Piwi" evidence="2">
    <location>
        <begin position="89"/>
        <end position="198"/>
    </location>
</feature>
<dbReference type="EMBL" id="CM000781">
    <property type="protein sequence ID" value="AQK70431.1"/>
    <property type="molecule type" value="Genomic_DNA"/>
</dbReference>
<dbReference type="GO" id="GO:0003676">
    <property type="term" value="F:nucleic acid binding"/>
    <property type="evidence" value="ECO:0007669"/>
    <property type="project" value="InterPro"/>
</dbReference>
<dbReference type="AlphaFoldDB" id="A0A1D6H6L5"/>
<proteinExistence type="predicted"/>
<dbReference type="EMBL" id="CM000781">
    <property type="protein sequence ID" value="AQK70432.1"/>
    <property type="molecule type" value="Genomic_DNA"/>
</dbReference>
<dbReference type="SMART" id="SM00950">
    <property type="entry name" value="Piwi"/>
    <property type="match status" value="1"/>
</dbReference>
<dbReference type="Pfam" id="PF02171">
    <property type="entry name" value="Piwi"/>
    <property type="match status" value="1"/>
</dbReference>
<gene>
    <name evidence="3" type="ORF">ZEAMMB73_Zm00001d016288</name>
</gene>
<dbReference type="IntAct" id="A0A1D6H6L5">
    <property type="interactions" value="1"/>
</dbReference>
<dbReference type="Gene3D" id="3.30.420.10">
    <property type="entry name" value="Ribonuclease H-like superfamily/Ribonuclease H"/>
    <property type="match status" value="1"/>
</dbReference>
<feature type="region of interest" description="Disordered" evidence="1">
    <location>
        <begin position="207"/>
        <end position="239"/>
    </location>
</feature>
<name>A0A1D6H6L5_MAIZE</name>
<dbReference type="PROSITE" id="PS50822">
    <property type="entry name" value="PIWI"/>
    <property type="match status" value="1"/>
</dbReference>
<evidence type="ECO:0000256" key="1">
    <source>
        <dbReference type="SAM" id="MobiDB-lite"/>
    </source>
</evidence>
<dbReference type="InParanoid" id="A0A1D6H6L5"/>
<dbReference type="InterPro" id="IPR003165">
    <property type="entry name" value="Piwi"/>
</dbReference>
<dbReference type="ExpressionAtlas" id="A0A1D6H6L5">
    <property type="expression patterns" value="baseline and differential"/>
</dbReference>
<dbReference type="SMR" id="A0A1D6H6L5"/>
<dbReference type="InterPro" id="IPR036397">
    <property type="entry name" value="RNaseH_sf"/>
</dbReference>
<evidence type="ECO:0000313" key="3">
    <source>
        <dbReference type="EMBL" id="AQK70431.1"/>
    </source>
</evidence>
<dbReference type="InterPro" id="IPR012337">
    <property type="entry name" value="RNaseH-like_sf"/>
</dbReference>
<dbReference type="SUPFAM" id="SSF53098">
    <property type="entry name" value="Ribonuclease H-like"/>
    <property type="match status" value="1"/>
</dbReference>
<dbReference type="PANTHER" id="PTHR22891">
    <property type="entry name" value="EUKARYOTIC TRANSLATION INITIATION FACTOR 2C"/>
    <property type="match status" value="1"/>
</dbReference>
<evidence type="ECO:0000259" key="2">
    <source>
        <dbReference type="PROSITE" id="PS50822"/>
    </source>
</evidence>
<reference evidence="3" key="1">
    <citation type="submission" date="2015-12" db="EMBL/GenBank/DDBJ databases">
        <title>Update maize B73 reference genome by single molecule sequencing technologies.</title>
        <authorList>
            <consortium name="Maize Genome Sequencing Project"/>
            <person name="Ware D."/>
        </authorList>
    </citation>
    <scope>NUCLEOTIDE SEQUENCE</scope>
    <source>
        <tissue evidence="3">Seedling</tissue>
    </source>
</reference>
<sequence>MTVSFSSVAEIDSVRPLVPGAKLHAVVDACHNDSVLDLPFLCNMSRTGNWQWEDHRPPSSVCKGTSGGQAVLISGYSDDKSKFSMRHASEEQFSRFLLYEVDAIRKACASLEEGYLPPVTFIVVQKRHHTRFCPEDHCSHKQTDRRGNILPGTAVDTKICHPSESDFYLCSHSSIHDELDAKPEELEGEELESQLLELVAALSMHPVHVPGNKQPARPASQKATAKDDKLATLQAEMTL</sequence>